<dbReference type="EMBL" id="JFZA02000001">
    <property type="protein sequence ID" value="KFG91950.1"/>
    <property type="molecule type" value="Genomic_DNA"/>
</dbReference>
<dbReference type="Gene3D" id="3.90.1300.10">
    <property type="entry name" value="Amidase signature (AS) domain"/>
    <property type="match status" value="1"/>
</dbReference>
<feature type="domain" description="Amidase" evidence="2">
    <location>
        <begin position="55"/>
        <end position="483"/>
    </location>
</feature>
<evidence type="ECO:0000259" key="2">
    <source>
        <dbReference type="Pfam" id="PF01425"/>
    </source>
</evidence>
<evidence type="ECO:0000313" key="3">
    <source>
        <dbReference type="EMBL" id="KFG91950.1"/>
    </source>
</evidence>
<keyword evidence="4" id="KW-1185">Reference proteome</keyword>
<protein>
    <submittedName>
        <fullName evidence="3">Amidase</fullName>
    </submittedName>
</protein>
<dbReference type="InterPro" id="IPR023631">
    <property type="entry name" value="Amidase_dom"/>
</dbReference>
<dbReference type="GO" id="GO:0003824">
    <property type="term" value="F:catalytic activity"/>
    <property type="evidence" value="ECO:0007669"/>
    <property type="project" value="InterPro"/>
</dbReference>
<accession>A0A086PEY2</accession>
<proteinExistence type="inferred from homology"/>
<dbReference type="PANTHER" id="PTHR11895:SF7">
    <property type="entry name" value="GLUTAMYL-TRNA(GLN) AMIDOTRANSFERASE SUBUNIT A, MITOCHONDRIAL"/>
    <property type="match status" value="1"/>
</dbReference>
<dbReference type="PANTHER" id="PTHR11895">
    <property type="entry name" value="TRANSAMIDASE"/>
    <property type="match status" value="1"/>
</dbReference>
<dbReference type="Pfam" id="PF01425">
    <property type="entry name" value="Amidase"/>
    <property type="match status" value="1"/>
</dbReference>
<name>A0A086PEY2_SPHHM</name>
<dbReference type="eggNOG" id="COG0154">
    <property type="taxonomic scope" value="Bacteria"/>
</dbReference>
<dbReference type="InterPro" id="IPR020556">
    <property type="entry name" value="Amidase_CS"/>
</dbReference>
<dbReference type="InterPro" id="IPR036928">
    <property type="entry name" value="AS_sf"/>
</dbReference>
<evidence type="ECO:0000256" key="1">
    <source>
        <dbReference type="ARBA" id="ARBA00009199"/>
    </source>
</evidence>
<comment type="similarity">
    <text evidence="1">Belongs to the amidase family.</text>
</comment>
<dbReference type="PATRIC" id="fig|1219045.3.peg.202"/>
<dbReference type="SUPFAM" id="SSF75304">
    <property type="entry name" value="Amidase signature (AS) enzymes"/>
    <property type="match status" value="1"/>
</dbReference>
<dbReference type="Proteomes" id="UP000024284">
    <property type="component" value="Unassembled WGS sequence"/>
</dbReference>
<dbReference type="PROSITE" id="PS00571">
    <property type="entry name" value="AMIDASES"/>
    <property type="match status" value="1"/>
</dbReference>
<dbReference type="OrthoDB" id="7490557at2"/>
<evidence type="ECO:0000313" key="4">
    <source>
        <dbReference type="Proteomes" id="UP000024284"/>
    </source>
</evidence>
<organism evidence="3 4">
    <name type="scientific">Sphingobium herbicidovorans (strain ATCC 700291 / DSM 11019 / CCUG 56400 / KCTC 2939 / LMG 18315 / NBRC 16415 / MH)</name>
    <name type="common">Sphingomonas herbicidovorans</name>
    <dbReference type="NCBI Taxonomy" id="1219045"/>
    <lineage>
        <taxon>Bacteria</taxon>
        <taxon>Pseudomonadati</taxon>
        <taxon>Pseudomonadota</taxon>
        <taxon>Alphaproteobacteria</taxon>
        <taxon>Sphingomonadales</taxon>
        <taxon>Sphingomonadaceae</taxon>
        <taxon>Sphingobium</taxon>
    </lineage>
</organism>
<dbReference type="AlphaFoldDB" id="A0A086PEY2"/>
<sequence>MHMTRRESMASVAAAAMVGMAGAAKGAAPRSSPLDTQDALGLAELVRQKQVSPGELLEAAIARAEALNPQFNFLAQKHYDYGRAAIAKGLPQGPFSGVPWLLKDLNTYIAGLPTENGSRFYKGYRPQVTSELVRRIETAGFVIFGKTTVPELGLTGTTENKLTGDTRNPWAPDRIAGGSSGGAAAAVAAGVLPAAHATDGGGSIRIPASCCGLFGMKPSRGRVPMGPPRTEGWGGLSVHHAVTRSVRDSAAILDATQGPEPGSRYAAPAPVETFLSQVGKAPDRLRIALMLDAPAGSPVDRECLEAARQAARLCESLGHHVEEAAPKLDIAAMGAASFVLIGSSVAADMADRAKARGIAIGPDVLEPITLGFVGYGQKTTGMDFARANNILQTAAIAMAQFMANYDVILSPTLGAPPLRIGQIGLSPDVDFAAWGQRAASFSPFTQIANMTGQPAMSVPLAMSSAGLPIGVMFMGRYGDEALLFRLAGQLEDAAPWKNKRPAAWNSWRE</sequence>
<dbReference type="InterPro" id="IPR000120">
    <property type="entry name" value="Amidase"/>
</dbReference>
<comment type="caution">
    <text evidence="3">The sequence shown here is derived from an EMBL/GenBank/DDBJ whole genome shotgun (WGS) entry which is preliminary data.</text>
</comment>
<reference evidence="3" key="1">
    <citation type="submission" date="2014-08" db="EMBL/GenBank/DDBJ databases">
        <title>Draft genome sequences of Sphingobium herbicidovorans.</title>
        <authorList>
            <person name="Gan H.M."/>
            <person name="Gan H.Y."/>
            <person name="Savka M.A."/>
        </authorList>
    </citation>
    <scope>NUCLEOTIDE SEQUENCE [LARGE SCALE GENOMIC DNA]</scope>
    <source>
        <strain evidence="3">NBRC 16415</strain>
    </source>
</reference>
<dbReference type="STRING" id="76947.GCA_002080435_00819"/>
<gene>
    <name evidence="3" type="ORF">BV98_000201</name>
</gene>